<dbReference type="InterPro" id="IPR045865">
    <property type="entry name" value="ACT-like_dom_sf"/>
</dbReference>
<comment type="similarity">
    <text evidence="3">Belongs to the PurU family.</text>
</comment>
<dbReference type="Pfam" id="PF00551">
    <property type="entry name" value="Formyl_trans_N"/>
    <property type="match status" value="1"/>
</dbReference>
<comment type="function">
    <text evidence="3">Catalyzes the hydrolysis of 10-formyltetrahydrofolate (formyl-FH4) to formate and tetrahydrofolate (FH4).</text>
</comment>
<dbReference type="AlphaFoldDB" id="A0A367VC19"/>
<dbReference type="GO" id="GO:0008864">
    <property type="term" value="F:formyltetrahydrofolate deformylase activity"/>
    <property type="evidence" value="ECO:0007669"/>
    <property type="project" value="UniProtKB-UniRule"/>
</dbReference>
<dbReference type="HAMAP" id="MF_01927">
    <property type="entry name" value="PurU"/>
    <property type="match status" value="1"/>
</dbReference>
<dbReference type="UniPathway" id="UPA00074">
    <property type="reaction ID" value="UER00170"/>
</dbReference>
<dbReference type="PIRSF" id="PIRSF036480">
    <property type="entry name" value="FormyFH4_hydr"/>
    <property type="match status" value="1"/>
</dbReference>
<dbReference type="InterPro" id="IPR041729">
    <property type="entry name" value="Formyl-FH4-Hydrolase_C"/>
</dbReference>
<evidence type="ECO:0000256" key="2">
    <source>
        <dbReference type="ARBA" id="ARBA00022801"/>
    </source>
</evidence>
<evidence type="ECO:0000259" key="5">
    <source>
        <dbReference type="PROSITE" id="PS51671"/>
    </source>
</evidence>
<dbReference type="PRINTS" id="PR01575">
    <property type="entry name" value="FFH4HYDRLASE"/>
</dbReference>
<comment type="pathway">
    <text evidence="3">Purine metabolism; IMP biosynthesis via de novo pathway; formate from 10-formyl-5,6,7,8-tetrahydrofolate: step 1/1.</text>
</comment>
<protein>
    <recommendedName>
        <fullName evidence="3 4">Formyltetrahydrofolate deformylase</fullName>
        <ecNumber evidence="3 4">3.5.1.10</ecNumber>
    </recommendedName>
    <alternativeName>
        <fullName evidence="3">Formyl-FH(4) hydrolase</fullName>
    </alternativeName>
</protein>
<comment type="catalytic activity">
    <reaction evidence="3">
        <text>(6R)-10-formyltetrahydrofolate + H2O = (6S)-5,6,7,8-tetrahydrofolate + formate + H(+)</text>
        <dbReference type="Rhea" id="RHEA:19833"/>
        <dbReference type="ChEBI" id="CHEBI:15377"/>
        <dbReference type="ChEBI" id="CHEBI:15378"/>
        <dbReference type="ChEBI" id="CHEBI:15740"/>
        <dbReference type="ChEBI" id="CHEBI:57453"/>
        <dbReference type="ChEBI" id="CHEBI:195366"/>
        <dbReference type="EC" id="3.5.1.10"/>
    </reaction>
</comment>
<dbReference type="PROSITE" id="PS51671">
    <property type="entry name" value="ACT"/>
    <property type="match status" value="1"/>
</dbReference>
<dbReference type="PANTHER" id="PTHR42706">
    <property type="entry name" value="FORMYLTETRAHYDROFOLATE DEFORMYLASE"/>
    <property type="match status" value="1"/>
</dbReference>
<dbReference type="EMBL" id="JPWB01000004">
    <property type="protein sequence ID" value="RCK22021.1"/>
    <property type="molecule type" value="Genomic_DNA"/>
</dbReference>
<gene>
    <name evidence="3" type="primary">purU</name>
    <name evidence="6" type="ORF">TH6_10055</name>
</gene>
<dbReference type="RefSeq" id="WP_062953826.1">
    <property type="nucleotide sequence ID" value="NZ_JPWB01000004.1"/>
</dbReference>
<proteinExistence type="inferred from homology"/>
<comment type="caution">
    <text evidence="6">The sequence shown here is derived from an EMBL/GenBank/DDBJ whole genome shotgun (WGS) entry which is preliminary data.</text>
</comment>
<evidence type="ECO:0000256" key="4">
    <source>
        <dbReference type="NCBIfam" id="TIGR00655"/>
    </source>
</evidence>
<evidence type="ECO:0000256" key="3">
    <source>
        <dbReference type="HAMAP-Rule" id="MF_01927"/>
    </source>
</evidence>
<dbReference type="Pfam" id="PF01842">
    <property type="entry name" value="ACT"/>
    <property type="match status" value="1"/>
</dbReference>
<organism evidence="6 7">
    <name type="scientific">Thalassospira profundimaris</name>
    <dbReference type="NCBI Taxonomy" id="502049"/>
    <lineage>
        <taxon>Bacteria</taxon>
        <taxon>Pseudomonadati</taxon>
        <taxon>Pseudomonadota</taxon>
        <taxon>Alphaproteobacteria</taxon>
        <taxon>Rhodospirillales</taxon>
        <taxon>Thalassospiraceae</taxon>
        <taxon>Thalassospira</taxon>
    </lineage>
</organism>
<dbReference type="InterPro" id="IPR044074">
    <property type="entry name" value="PurU_ACT"/>
</dbReference>
<dbReference type="InterPro" id="IPR002376">
    <property type="entry name" value="Formyl_transf_N"/>
</dbReference>
<evidence type="ECO:0000313" key="6">
    <source>
        <dbReference type="EMBL" id="RCK22021.1"/>
    </source>
</evidence>
<dbReference type="InterPro" id="IPR004810">
    <property type="entry name" value="PurU"/>
</dbReference>
<dbReference type="Proteomes" id="UP000253061">
    <property type="component" value="Unassembled WGS sequence"/>
</dbReference>
<dbReference type="EC" id="3.5.1.10" evidence="3 4"/>
<dbReference type="InterPro" id="IPR036477">
    <property type="entry name" value="Formyl_transf_N_sf"/>
</dbReference>
<dbReference type="Gene3D" id="3.30.70.260">
    <property type="match status" value="1"/>
</dbReference>
<dbReference type="SUPFAM" id="SSF55021">
    <property type="entry name" value="ACT-like"/>
    <property type="match status" value="1"/>
</dbReference>
<feature type="domain" description="ACT" evidence="5">
    <location>
        <begin position="7"/>
        <end position="89"/>
    </location>
</feature>
<evidence type="ECO:0000256" key="1">
    <source>
        <dbReference type="ARBA" id="ARBA00022563"/>
    </source>
</evidence>
<dbReference type="PANTHER" id="PTHR42706:SF1">
    <property type="entry name" value="FORMYLTETRAHYDROFOLATE DEFORMYLASE 2, MITOCHONDRIAL"/>
    <property type="match status" value="1"/>
</dbReference>
<dbReference type="NCBIfam" id="TIGR00655">
    <property type="entry name" value="PurU"/>
    <property type="match status" value="1"/>
</dbReference>
<keyword evidence="1 3" id="KW-0554">One-carbon metabolism</keyword>
<accession>A0A367VC19</accession>
<evidence type="ECO:0000313" key="7">
    <source>
        <dbReference type="Proteomes" id="UP000253061"/>
    </source>
</evidence>
<keyword evidence="3" id="KW-0658">Purine biosynthesis</keyword>
<reference evidence="6 7" key="1">
    <citation type="submission" date="2014-07" db="EMBL/GenBank/DDBJ databases">
        <title>Draft genome sequence of Thalassospira profundimaris R8-17.</title>
        <authorList>
            <person name="Lai Q."/>
            <person name="Shao Z."/>
        </authorList>
    </citation>
    <scope>NUCLEOTIDE SEQUENCE [LARGE SCALE GENOMIC DNA]</scope>
    <source>
        <strain evidence="6 7">R8-17</strain>
    </source>
</reference>
<sequence>MNDTSYILRIACDDQPGIVATVTSALATRGANIAESNQFWDRHTNKFFLRVAVITPSDIDKESIALSLNPAVDRFNLKLKIDEVARRPRIIIMVSKFDHAMLHLLYQIKVGWLDAEVAAIVSNHEDARKVADQEGIPFYHWPVNKENKAEQEAKLADLIKETKSELVVLARYMQVLTNELSSQFYGMIINIHHSFLPSFKGAKPYHQAYERGVKLIGATAHYVTPDLDEGPIIEQETERVNHAMSAEDFVAAGRDIESRVLARAVKYHLEGRVMLNDHRTVVFTL</sequence>
<dbReference type="NCBIfam" id="NF004684">
    <property type="entry name" value="PRK06027.1"/>
    <property type="match status" value="1"/>
</dbReference>
<dbReference type="GO" id="GO:0006189">
    <property type="term" value="P:'de novo' IMP biosynthetic process"/>
    <property type="evidence" value="ECO:0007669"/>
    <property type="project" value="UniProtKB-UniRule"/>
</dbReference>
<dbReference type="InterPro" id="IPR002912">
    <property type="entry name" value="ACT_dom"/>
</dbReference>
<dbReference type="CDD" id="cd08648">
    <property type="entry name" value="FMT_core_Formyl-FH4-Hydrolase_C"/>
    <property type="match status" value="1"/>
</dbReference>
<feature type="active site" evidence="3">
    <location>
        <position position="228"/>
    </location>
</feature>
<dbReference type="CDD" id="cd04875">
    <property type="entry name" value="ACT_F4HF-DF"/>
    <property type="match status" value="1"/>
</dbReference>
<dbReference type="SUPFAM" id="SSF53328">
    <property type="entry name" value="Formyltransferase"/>
    <property type="match status" value="1"/>
</dbReference>
<keyword evidence="2 3" id="KW-0378">Hydrolase</keyword>
<dbReference type="Gene3D" id="3.40.50.170">
    <property type="entry name" value="Formyl transferase, N-terminal domain"/>
    <property type="match status" value="1"/>
</dbReference>
<name>A0A367VC19_9PROT</name>
<dbReference type="GO" id="GO:0006730">
    <property type="term" value="P:one-carbon metabolic process"/>
    <property type="evidence" value="ECO:0007669"/>
    <property type="project" value="UniProtKB-KW"/>
</dbReference>